<reference evidence="2 3" key="1">
    <citation type="submission" date="2018-03" db="EMBL/GenBank/DDBJ databases">
        <title>Adhaeribacter sp. HMF7605 Genome sequencing and assembly.</title>
        <authorList>
            <person name="Kang H."/>
            <person name="Kang J."/>
            <person name="Cha I."/>
            <person name="Kim H."/>
            <person name="Joh K."/>
        </authorList>
    </citation>
    <scope>NUCLEOTIDE SEQUENCE [LARGE SCALE GENOMIC DNA]</scope>
    <source>
        <strain evidence="2 3">HMF7605</strain>
    </source>
</reference>
<comment type="caution">
    <text evidence="2">The sequence shown here is derived from an EMBL/GenBank/DDBJ whole genome shotgun (WGS) entry which is preliminary data.</text>
</comment>
<proteinExistence type="predicted"/>
<dbReference type="Proteomes" id="UP000240357">
    <property type="component" value="Unassembled WGS sequence"/>
</dbReference>
<organism evidence="2 3">
    <name type="scientific">Adhaeribacter arboris</name>
    <dbReference type="NCBI Taxonomy" id="2072846"/>
    <lineage>
        <taxon>Bacteria</taxon>
        <taxon>Pseudomonadati</taxon>
        <taxon>Bacteroidota</taxon>
        <taxon>Cytophagia</taxon>
        <taxon>Cytophagales</taxon>
        <taxon>Hymenobacteraceae</taxon>
        <taxon>Adhaeribacter</taxon>
    </lineage>
</organism>
<name>A0A2T2YJG6_9BACT</name>
<dbReference type="AlphaFoldDB" id="A0A2T2YJG6"/>
<accession>A0A2T2YJG6</accession>
<evidence type="ECO:0000313" key="3">
    <source>
        <dbReference type="Proteomes" id="UP000240357"/>
    </source>
</evidence>
<keyword evidence="1" id="KW-0732">Signal</keyword>
<sequence>MKQFFLFFTFLLYIAFASAHASTPAKDRYLPKLAAIKQQTPSIYVCEGISSYVYYYSENCAGLNSCPHAISAGSKTDTENSYSHRPDKK</sequence>
<feature type="signal peptide" evidence="1">
    <location>
        <begin position="1"/>
        <end position="21"/>
    </location>
</feature>
<dbReference type="OrthoDB" id="885042at2"/>
<feature type="chain" id="PRO_5015622306" evidence="1">
    <location>
        <begin position="22"/>
        <end position="89"/>
    </location>
</feature>
<keyword evidence="3" id="KW-1185">Reference proteome</keyword>
<dbReference type="RefSeq" id="WP_106931827.1">
    <property type="nucleotide sequence ID" value="NZ_PYFT01000001.1"/>
</dbReference>
<gene>
    <name evidence="2" type="ORF">AHMF7605_20120</name>
</gene>
<evidence type="ECO:0000313" key="2">
    <source>
        <dbReference type="EMBL" id="PSR55647.1"/>
    </source>
</evidence>
<protein>
    <submittedName>
        <fullName evidence="2">Uncharacterized protein</fullName>
    </submittedName>
</protein>
<evidence type="ECO:0000256" key="1">
    <source>
        <dbReference type="SAM" id="SignalP"/>
    </source>
</evidence>
<dbReference type="EMBL" id="PYFT01000001">
    <property type="protein sequence ID" value="PSR55647.1"/>
    <property type="molecule type" value="Genomic_DNA"/>
</dbReference>